<dbReference type="EMBL" id="BARS01051848">
    <property type="protein sequence ID" value="GAG49272.1"/>
    <property type="molecule type" value="Genomic_DNA"/>
</dbReference>
<dbReference type="AlphaFoldDB" id="X0YQX7"/>
<evidence type="ECO:0000259" key="1">
    <source>
        <dbReference type="PROSITE" id="PS51832"/>
    </source>
</evidence>
<evidence type="ECO:0000313" key="2">
    <source>
        <dbReference type="EMBL" id="GAG49272.1"/>
    </source>
</evidence>
<comment type="caution">
    <text evidence="2">The sequence shown here is derived from an EMBL/GenBank/DDBJ whole genome shotgun (WGS) entry which is preliminary data.</text>
</comment>
<proteinExistence type="predicted"/>
<feature type="non-terminal residue" evidence="2">
    <location>
        <position position="1"/>
    </location>
</feature>
<dbReference type="InterPro" id="IPR003607">
    <property type="entry name" value="HD/PDEase_dom"/>
</dbReference>
<protein>
    <recommendedName>
        <fullName evidence="1">HD-GYP domain-containing protein</fullName>
    </recommendedName>
</protein>
<reference evidence="2" key="1">
    <citation type="journal article" date="2014" name="Front. Microbiol.">
        <title>High frequency of phylogenetically diverse reductive dehalogenase-homologous genes in deep subseafloor sedimentary metagenomes.</title>
        <authorList>
            <person name="Kawai M."/>
            <person name="Futagami T."/>
            <person name="Toyoda A."/>
            <person name="Takaki Y."/>
            <person name="Nishi S."/>
            <person name="Hori S."/>
            <person name="Arai W."/>
            <person name="Tsubouchi T."/>
            <person name="Morono Y."/>
            <person name="Uchiyama I."/>
            <person name="Ito T."/>
            <person name="Fujiyama A."/>
            <person name="Inagaki F."/>
            <person name="Takami H."/>
        </authorList>
    </citation>
    <scope>NUCLEOTIDE SEQUENCE</scope>
    <source>
        <strain evidence="2">Expedition CK06-06</strain>
    </source>
</reference>
<accession>X0YQX7</accession>
<dbReference type="Gene3D" id="1.10.3210.10">
    <property type="entry name" value="Hypothetical protein af1432"/>
    <property type="match status" value="1"/>
</dbReference>
<dbReference type="Pfam" id="PF13487">
    <property type="entry name" value="HD_5"/>
    <property type="match status" value="1"/>
</dbReference>
<name>X0YQX7_9ZZZZ</name>
<sequence>DKEILMTFSEQAAIAIKNAKLYKEQQNITLGSIKSLAAVLNTRTPRSYKPKELFLKIALGIGKELRLNSEDLRNLHYATILHDAGQVAFPDRILTKGDKLTGKEYDIIRRHPGKSVSIIKHISILKPIIPIILHHHENFDGSGYPKGLKGEEIPLCARIMAVANAFSAMITKRPYRQKVDIKSAIVEVKKNAGTQFDPCVIHAFLKVLKDKNIVSLIKKGM</sequence>
<feature type="domain" description="HD-GYP" evidence="1">
    <location>
        <begin position="25"/>
        <end position="220"/>
    </location>
</feature>
<dbReference type="PROSITE" id="PS51832">
    <property type="entry name" value="HD_GYP"/>
    <property type="match status" value="1"/>
</dbReference>
<dbReference type="PANTHER" id="PTHR43155">
    <property type="entry name" value="CYCLIC DI-GMP PHOSPHODIESTERASE PA4108-RELATED"/>
    <property type="match status" value="1"/>
</dbReference>
<organism evidence="2">
    <name type="scientific">marine sediment metagenome</name>
    <dbReference type="NCBI Taxonomy" id="412755"/>
    <lineage>
        <taxon>unclassified sequences</taxon>
        <taxon>metagenomes</taxon>
        <taxon>ecological metagenomes</taxon>
    </lineage>
</organism>
<dbReference type="PANTHER" id="PTHR43155:SF2">
    <property type="entry name" value="CYCLIC DI-GMP PHOSPHODIESTERASE PA4108"/>
    <property type="match status" value="1"/>
</dbReference>
<gene>
    <name evidence="2" type="ORF">S01H1_77168</name>
</gene>
<dbReference type="InterPro" id="IPR037522">
    <property type="entry name" value="HD_GYP_dom"/>
</dbReference>
<dbReference type="SUPFAM" id="SSF109604">
    <property type="entry name" value="HD-domain/PDEase-like"/>
    <property type="match status" value="1"/>
</dbReference>
<dbReference type="CDD" id="cd00077">
    <property type="entry name" value="HDc"/>
    <property type="match status" value="1"/>
</dbReference>